<dbReference type="GO" id="GO:0003677">
    <property type="term" value="F:DNA binding"/>
    <property type="evidence" value="ECO:0007669"/>
    <property type="project" value="UniProtKB-KW"/>
</dbReference>
<dbReference type="Gene3D" id="1.10.260.40">
    <property type="entry name" value="lambda repressor-like DNA-binding domains"/>
    <property type="match status" value="1"/>
</dbReference>
<dbReference type="AlphaFoldDB" id="A0A5D4RK43"/>
<evidence type="ECO:0000256" key="1">
    <source>
        <dbReference type="ARBA" id="ARBA00023125"/>
    </source>
</evidence>
<keyword evidence="1" id="KW-0238">DNA-binding</keyword>
<feature type="domain" description="HTH cro/C1-type" evidence="2">
    <location>
        <begin position="7"/>
        <end position="61"/>
    </location>
</feature>
<evidence type="ECO:0000259" key="2">
    <source>
        <dbReference type="PROSITE" id="PS50943"/>
    </source>
</evidence>
<comment type="caution">
    <text evidence="3">The sequence shown here is derived from an EMBL/GenBank/DDBJ whole genome shotgun (WGS) entry which is preliminary data.</text>
</comment>
<dbReference type="RefSeq" id="WP_148973947.1">
    <property type="nucleotide sequence ID" value="NZ_VTER01000003.1"/>
</dbReference>
<gene>
    <name evidence="3" type="ORF">FZD51_06075</name>
</gene>
<dbReference type="Proteomes" id="UP000322139">
    <property type="component" value="Unassembled WGS sequence"/>
</dbReference>
<dbReference type="PANTHER" id="PTHR46558">
    <property type="entry name" value="TRACRIPTIONAL REGULATORY PROTEIN-RELATED-RELATED"/>
    <property type="match status" value="1"/>
</dbReference>
<sequence>MEFGERLRELRKEKRLTSKQFGEKFKLAESTISGYETGARKPDIELIKAFAKFFDVTIDYLLGESSDRKGNIVGSAFYDYDNITEEEKDYLDLQLEIFRKMKKKQ</sequence>
<evidence type="ECO:0000313" key="4">
    <source>
        <dbReference type="Proteomes" id="UP000322139"/>
    </source>
</evidence>
<dbReference type="PROSITE" id="PS50943">
    <property type="entry name" value="HTH_CROC1"/>
    <property type="match status" value="1"/>
</dbReference>
<reference evidence="3 4" key="1">
    <citation type="submission" date="2019-08" db="EMBL/GenBank/DDBJ databases">
        <title>Bacillus genomes from the desert of Cuatro Cienegas, Coahuila.</title>
        <authorList>
            <person name="Olmedo-Alvarez G."/>
        </authorList>
    </citation>
    <scope>NUCLEOTIDE SEQUENCE [LARGE SCALE GENOMIC DNA]</scope>
    <source>
        <strain evidence="3 4">CH446_14T</strain>
    </source>
</reference>
<name>A0A5D4RK43_9BACI</name>
<dbReference type="Pfam" id="PF01381">
    <property type="entry name" value="HTH_3"/>
    <property type="match status" value="1"/>
</dbReference>
<dbReference type="CDD" id="cd00093">
    <property type="entry name" value="HTH_XRE"/>
    <property type="match status" value="1"/>
</dbReference>
<dbReference type="PANTHER" id="PTHR46558:SF11">
    <property type="entry name" value="HTH-TYPE TRANSCRIPTIONAL REGULATOR XRE"/>
    <property type="match status" value="1"/>
</dbReference>
<dbReference type="SMART" id="SM00530">
    <property type="entry name" value="HTH_XRE"/>
    <property type="match status" value="1"/>
</dbReference>
<dbReference type="EMBL" id="VTER01000003">
    <property type="protein sequence ID" value="TYS50118.1"/>
    <property type="molecule type" value="Genomic_DNA"/>
</dbReference>
<organism evidence="3 4">
    <name type="scientific">Bacillus infantis</name>
    <dbReference type="NCBI Taxonomy" id="324767"/>
    <lineage>
        <taxon>Bacteria</taxon>
        <taxon>Bacillati</taxon>
        <taxon>Bacillota</taxon>
        <taxon>Bacilli</taxon>
        <taxon>Bacillales</taxon>
        <taxon>Bacillaceae</taxon>
        <taxon>Bacillus</taxon>
    </lineage>
</organism>
<accession>A0A5D4RK43</accession>
<dbReference type="InterPro" id="IPR010982">
    <property type="entry name" value="Lambda_DNA-bd_dom_sf"/>
</dbReference>
<protein>
    <submittedName>
        <fullName evidence="3">Helix-turn-helix transcriptional regulator</fullName>
    </submittedName>
</protein>
<evidence type="ECO:0000313" key="3">
    <source>
        <dbReference type="EMBL" id="TYS50118.1"/>
    </source>
</evidence>
<dbReference type="SUPFAM" id="SSF47413">
    <property type="entry name" value="lambda repressor-like DNA-binding domains"/>
    <property type="match status" value="1"/>
</dbReference>
<dbReference type="InterPro" id="IPR001387">
    <property type="entry name" value="Cro/C1-type_HTH"/>
</dbReference>
<proteinExistence type="predicted"/>